<dbReference type="Gene3D" id="3.90.550.10">
    <property type="entry name" value="Spore Coat Polysaccharide Biosynthesis Protein SpsA, Chain A"/>
    <property type="match status" value="1"/>
</dbReference>
<dbReference type="EMBL" id="JBHMAF010000196">
    <property type="protein sequence ID" value="MFB9761649.1"/>
    <property type="molecule type" value="Genomic_DNA"/>
</dbReference>
<dbReference type="Pfam" id="PF12804">
    <property type="entry name" value="NTP_transf_3"/>
    <property type="match status" value="1"/>
</dbReference>
<sequence>MHKLCLPMKGTSLGNLALNTALASNLSEVIVITNFSSWILEGGQKERIHLLSCQNASLGQSYSLRQGIEKAESLQADGAMVMLADQPFITVETLNTIIREFQQCPELQYVAAAYQDIPRPPVLFSSNIFPVLKKLKGDQGARFIFSDPSFRGKVLPYDNARLFYDVDTWEDYHAASR</sequence>
<dbReference type="GO" id="GO:0016740">
    <property type="term" value="F:transferase activity"/>
    <property type="evidence" value="ECO:0007669"/>
    <property type="project" value="UniProtKB-KW"/>
</dbReference>
<dbReference type="InterPro" id="IPR029044">
    <property type="entry name" value="Nucleotide-diphossugar_trans"/>
</dbReference>
<evidence type="ECO:0000313" key="2">
    <source>
        <dbReference type="EMBL" id="MFB9761649.1"/>
    </source>
</evidence>
<dbReference type="InterPro" id="IPR025877">
    <property type="entry name" value="MobA-like_NTP_Trfase"/>
</dbReference>
<keyword evidence="2" id="KW-0808">Transferase</keyword>
<dbReference type="Proteomes" id="UP001589609">
    <property type="component" value="Unassembled WGS sequence"/>
</dbReference>
<reference evidence="2 3" key="1">
    <citation type="submission" date="2024-09" db="EMBL/GenBank/DDBJ databases">
        <authorList>
            <person name="Sun Q."/>
            <person name="Mori K."/>
        </authorList>
    </citation>
    <scope>NUCLEOTIDE SEQUENCE [LARGE SCALE GENOMIC DNA]</scope>
    <source>
        <strain evidence="2 3">JCM 11201</strain>
    </source>
</reference>
<keyword evidence="3" id="KW-1185">Reference proteome</keyword>
<evidence type="ECO:0000313" key="3">
    <source>
        <dbReference type="Proteomes" id="UP001589609"/>
    </source>
</evidence>
<accession>A0ABV5WM22</accession>
<dbReference type="PANTHER" id="PTHR43777:SF1">
    <property type="entry name" value="MOLYBDENUM COFACTOR CYTIDYLYLTRANSFERASE"/>
    <property type="match status" value="1"/>
</dbReference>
<feature type="domain" description="MobA-like NTP transferase" evidence="1">
    <location>
        <begin position="2"/>
        <end position="146"/>
    </location>
</feature>
<evidence type="ECO:0000259" key="1">
    <source>
        <dbReference type="Pfam" id="PF12804"/>
    </source>
</evidence>
<organism evidence="2 3">
    <name type="scientific">Ectobacillus funiculus</name>
    <dbReference type="NCBI Taxonomy" id="137993"/>
    <lineage>
        <taxon>Bacteria</taxon>
        <taxon>Bacillati</taxon>
        <taxon>Bacillota</taxon>
        <taxon>Bacilli</taxon>
        <taxon>Bacillales</taxon>
        <taxon>Bacillaceae</taxon>
        <taxon>Ectobacillus</taxon>
    </lineage>
</organism>
<comment type="caution">
    <text evidence="2">The sequence shown here is derived from an EMBL/GenBank/DDBJ whole genome shotgun (WGS) entry which is preliminary data.</text>
</comment>
<dbReference type="PANTHER" id="PTHR43777">
    <property type="entry name" value="MOLYBDENUM COFACTOR CYTIDYLYLTRANSFERASE"/>
    <property type="match status" value="1"/>
</dbReference>
<gene>
    <name evidence="2" type="ORF">ACFFMS_25770</name>
</gene>
<dbReference type="CDD" id="cd04182">
    <property type="entry name" value="GT_2_like_f"/>
    <property type="match status" value="1"/>
</dbReference>
<proteinExistence type="predicted"/>
<dbReference type="SUPFAM" id="SSF53448">
    <property type="entry name" value="Nucleotide-diphospho-sugar transferases"/>
    <property type="match status" value="1"/>
</dbReference>
<name>A0ABV5WM22_9BACI</name>
<protein>
    <submittedName>
        <fullName evidence="2">NTP transferase domain-containing protein</fullName>
    </submittedName>
</protein>